<protein>
    <submittedName>
        <fullName evidence="7">Pyruvate oxidase</fullName>
    </submittedName>
</protein>
<dbReference type="SUPFAM" id="SSF52518">
    <property type="entry name" value="Thiamin diphosphate-binding fold (THDP-binding)"/>
    <property type="match status" value="2"/>
</dbReference>
<keyword evidence="8" id="KW-1185">Reference proteome</keyword>
<dbReference type="AlphaFoldDB" id="A0A1I3PXN7"/>
<accession>A0A1I3PXN7</accession>
<evidence type="ECO:0000259" key="6">
    <source>
        <dbReference type="Pfam" id="PF02776"/>
    </source>
</evidence>
<dbReference type="GO" id="GO:0000287">
    <property type="term" value="F:magnesium ion binding"/>
    <property type="evidence" value="ECO:0007669"/>
    <property type="project" value="InterPro"/>
</dbReference>
<dbReference type="InterPro" id="IPR000399">
    <property type="entry name" value="TPP-bd_CS"/>
</dbReference>
<dbReference type="InterPro" id="IPR012000">
    <property type="entry name" value="Thiamin_PyroP_enz_cen_dom"/>
</dbReference>
<dbReference type="EMBL" id="FORR01000006">
    <property type="protein sequence ID" value="SFJ26155.1"/>
    <property type="molecule type" value="Genomic_DNA"/>
</dbReference>
<feature type="domain" description="Thiamine pyrophosphate enzyme N-terminal TPP-binding" evidence="6">
    <location>
        <begin position="1"/>
        <end position="105"/>
    </location>
</feature>
<evidence type="ECO:0000313" key="8">
    <source>
        <dbReference type="Proteomes" id="UP000199545"/>
    </source>
</evidence>
<dbReference type="PROSITE" id="PS00187">
    <property type="entry name" value="TPP_ENZYMES"/>
    <property type="match status" value="1"/>
</dbReference>
<dbReference type="Gene3D" id="3.40.50.970">
    <property type="match status" value="2"/>
</dbReference>
<dbReference type="Pfam" id="PF02775">
    <property type="entry name" value="TPP_enzyme_C"/>
    <property type="match status" value="1"/>
</dbReference>
<evidence type="ECO:0000256" key="2">
    <source>
        <dbReference type="ARBA" id="ARBA00023052"/>
    </source>
</evidence>
<dbReference type="InterPro" id="IPR047211">
    <property type="entry name" value="POXB-like"/>
</dbReference>
<evidence type="ECO:0000256" key="1">
    <source>
        <dbReference type="ARBA" id="ARBA00007812"/>
    </source>
</evidence>
<dbReference type="PANTHER" id="PTHR42981">
    <property type="entry name" value="PYRUVATE DEHYDROGENASE [UBIQUINONE]"/>
    <property type="match status" value="1"/>
</dbReference>
<dbReference type="Proteomes" id="UP000199545">
    <property type="component" value="Unassembled WGS sequence"/>
</dbReference>
<dbReference type="GO" id="GO:0030976">
    <property type="term" value="F:thiamine pyrophosphate binding"/>
    <property type="evidence" value="ECO:0007669"/>
    <property type="project" value="InterPro"/>
</dbReference>
<feature type="domain" description="Thiamine pyrophosphate enzyme central" evidence="4">
    <location>
        <begin position="182"/>
        <end position="309"/>
    </location>
</feature>
<name>A0A1I3PXN7_9BACL</name>
<dbReference type="Pfam" id="PF00205">
    <property type="entry name" value="TPP_enzyme_M"/>
    <property type="match status" value="1"/>
</dbReference>
<dbReference type="InterPro" id="IPR029035">
    <property type="entry name" value="DHS-like_NAD/FAD-binding_dom"/>
</dbReference>
<evidence type="ECO:0000313" key="7">
    <source>
        <dbReference type="EMBL" id="SFJ26155.1"/>
    </source>
</evidence>
<sequence>MIKQLEAWGVDTIFGMPGVFNIPLLQAIEKSKIRFYLVRHEEGAAFMASAYAKASNRLGVCLASGGPGAAHLVNGLYDAYKDGVPVLAITGLVPGKYRGTEHQQEFTPGLLYEDMTVYNTTLGVPEATTKIVKEAMRKALARKKVSHIGIPSDLLTMPTTGTIYPFEPFLGTLAQSPSYIIEHGIEMLRSAQKPVFLIGRGAMGAEDLVRQLAEKIDAGVITSLPAKGLFPEDHPLGLGVIGGAGTDTSKEIAARSDLLFVIGSTWWPEPLYRLAQNYRIMQLDVLPENIGKHYHADLGIAGDTKTVLSTMIQSIDENKKPDWVNEIKKSKETWNRRVETVLNEAIPMEPAKVMRELESILPDNAILAVDTGDHTYWWGEVFRGKQQQVLLSWLWRSVGFGLPAAIGAKVAQPSRPVFAIVGDAGFSMLMAEFSTAVSYNLPITVIVLDNLGLGKELNEERIKFGFIHGVSYSSIDFARFAECCGGMGYRVNSVEELREVMLHAKNSTQPTLIHVSIKSTPLLQPLP</sequence>
<evidence type="ECO:0000256" key="3">
    <source>
        <dbReference type="RuleBase" id="RU362132"/>
    </source>
</evidence>
<dbReference type="GO" id="GO:0003824">
    <property type="term" value="F:catalytic activity"/>
    <property type="evidence" value="ECO:0007669"/>
    <property type="project" value="InterPro"/>
</dbReference>
<dbReference type="STRING" id="46223.SAMN05421852_106155"/>
<dbReference type="Gene3D" id="3.40.50.1220">
    <property type="entry name" value="TPP-binding domain"/>
    <property type="match status" value="1"/>
</dbReference>
<dbReference type="InterPro" id="IPR029061">
    <property type="entry name" value="THDP-binding"/>
</dbReference>
<dbReference type="SUPFAM" id="SSF52467">
    <property type="entry name" value="DHS-like NAD/FAD-binding domain"/>
    <property type="match status" value="1"/>
</dbReference>
<gene>
    <name evidence="7" type="ORF">SAMN05421852_106155</name>
</gene>
<organism evidence="7 8">
    <name type="scientific">Thermoflavimicrobium dichotomicum</name>
    <dbReference type="NCBI Taxonomy" id="46223"/>
    <lineage>
        <taxon>Bacteria</taxon>
        <taxon>Bacillati</taxon>
        <taxon>Bacillota</taxon>
        <taxon>Bacilli</taxon>
        <taxon>Bacillales</taxon>
        <taxon>Thermoactinomycetaceae</taxon>
        <taxon>Thermoflavimicrobium</taxon>
    </lineage>
</organism>
<keyword evidence="7" id="KW-0670">Pyruvate</keyword>
<proteinExistence type="inferred from homology"/>
<evidence type="ECO:0000259" key="4">
    <source>
        <dbReference type="Pfam" id="PF00205"/>
    </source>
</evidence>
<dbReference type="PANTHER" id="PTHR42981:SF2">
    <property type="entry name" value="PYRUVATE DEHYDROGENASE [UBIQUINONE]"/>
    <property type="match status" value="1"/>
</dbReference>
<dbReference type="InterPro" id="IPR012001">
    <property type="entry name" value="Thiamin_PyroP_enz_TPP-bd_dom"/>
</dbReference>
<keyword evidence="2 3" id="KW-0786">Thiamine pyrophosphate</keyword>
<dbReference type="Pfam" id="PF02776">
    <property type="entry name" value="TPP_enzyme_N"/>
    <property type="match status" value="1"/>
</dbReference>
<evidence type="ECO:0000259" key="5">
    <source>
        <dbReference type="Pfam" id="PF02775"/>
    </source>
</evidence>
<dbReference type="InterPro" id="IPR011766">
    <property type="entry name" value="TPP_enzyme_TPP-bd"/>
</dbReference>
<comment type="similarity">
    <text evidence="1 3">Belongs to the TPP enzyme family.</text>
</comment>
<feature type="domain" description="Thiamine pyrophosphate enzyme TPP-binding" evidence="5">
    <location>
        <begin position="370"/>
        <end position="515"/>
    </location>
</feature>
<reference evidence="7 8" key="1">
    <citation type="submission" date="2016-10" db="EMBL/GenBank/DDBJ databases">
        <authorList>
            <person name="de Groot N.N."/>
        </authorList>
    </citation>
    <scope>NUCLEOTIDE SEQUENCE [LARGE SCALE GENOMIC DNA]</scope>
    <source>
        <strain evidence="7 8">DSM 44778</strain>
    </source>
</reference>